<dbReference type="InterPro" id="IPR036397">
    <property type="entry name" value="RNaseH_sf"/>
</dbReference>
<proteinExistence type="predicted"/>
<dbReference type="GO" id="GO:0003676">
    <property type="term" value="F:nucleic acid binding"/>
    <property type="evidence" value="ECO:0007669"/>
    <property type="project" value="InterPro"/>
</dbReference>
<dbReference type="PANTHER" id="PTHR37984:SF5">
    <property type="entry name" value="PROTEIN NYNRIN-LIKE"/>
    <property type="match status" value="1"/>
</dbReference>
<dbReference type="PROSITE" id="PS50994">
    <property type="entry name" value="INTEGRASE"/>
    <property type="match status" value="1"/>
</dbReference>
<evidence type="ECO:0000259" key="2">
    <source>
        <dbReference type="PROSITE" id="PS50994"/>
    </source>
</evidence>
<organism evidence="3 4">
    <name type="scientific">Lactuca sativa</name>
    <name type="common">Garden lettuce</name>
    <dbReference type="NCBI Taxonomy" id="4236"/>
    <lineage>
        <taxon>Eukaryota</taxon>
        <taxon>Viridiplantae</taxon>
        <taxon>Streptophyta</taxon>
        <taxon>Embryophyta</taxon>
        <taxon>Tracheophyta</taxon>
        <taxon>Spermatophyta</taxon>
        <taxon>Magnoliopsida</taxon>
        <taxon>eudicotyledons</taxon>
        <taxon>Gunneridae</taxon>
        <taxon>Pentapetalae</taxon>
        <taxon>asterids</taxon>
        <taxon>campanulids</taxon>
        <taxon>Asterales</taxon>
        <taxon>Asteraceae</taxon>
        <taxon>Cichorioideae</taxon>
        <taxon>Cichorieae</taxon>
        <taxon>Lactucinae</taxon>
        <taxon>Lactuca</taxon>
    </lineage>
</organism>
<dbReference type="Gene3D" id="3.30.420.10">
    <property type="entry name" value="Ribonuclease H-like superfamily/Ribonuclease H"/>
    <property type="match status" value="1"/>
</dbReference>
<comment type="caution">
    <text evidence="3">The sequence shown here is derived from an EMBL/GenBank/DDBJ whole genome shotgun (WGS) entry which is preliminary data.</text>
</comment>
<dbReference type="InterPro" id="IPR041588">
    <property type="entry name" value="Integrase_H2C2"/>
</dbReference>
<dbReference type="InterPro" id="IPR012337">
    <property type="entry name" value="RNaseH-like_sf"/>
</dbReference>
<dbReference type="Proteomes" id="UP000235145">
    <property type="component" value="Unassembled WGS sequence"/>
</dbReference>
<keyword evidence="1" id="KW-0175">Coiled coil</keyword>
<dbReference type="InterPro" id="IPR016197">
    <property type="entry name" value="Chromo-like_dom_sf"/>
</dbReference>
<dbReference type="Pfam" id="PF17921">
    <property type="entry name" value="Integrase_H2C2"/>
    <property type="match status" value="1"/>
</dbReference>
<dbReference type="InterPro" id="IPR001584">
    <property type="entry name" value="Integrase_cat-core"/>
</dbReference>
<dbReference type="Gene3D" id="2.40.50.40">
    <property type="match status" value="1"/>
</dbReference>
<name>A0A9R1UYX3_LACSA</name>
<protein>
    <recommendedName>
        <fullName evidence="2">Integrase catalytic domain-containing protein</fullName>
    </recommendedName>
</protein>
<dbReference type="InterPro" id="IPR023780">
    <property type="entry name" value="Chromo_domain"/>
</dbReference>
<dbReference type="EMBL" id="NBSK02000007">
    <property type="protein sequence ID" value="KAJ0195308.1"/>
    <property type="molecule type" value="Genomic_DNA"/>
</dbReference>
<dbReference type="SUPFAM" id="SSF53098">
    <property type="entry name" value="Ribonuclease H-like"/>
    <property type="match status" value="1"/>
</dbReference>
<dbReference type="Pfam" id="PF00665">
    <property type="entry name" value="rve"/>
    <property type="match status" value="1"/>
</dbReference>
<gene>
    <name evidence="3" type="ORF">LSAT_V11C700371430</name>
</gene>
<evidence type="ECO:0000256" key="1">
    <source>
        <dbReference type="SAM" id="Coils"/>
    </source>
</evidence>
<keyword evidence="4" id="KW-1185">Reference proteome</keyword>
<reference evidence="3 4" key="1">
    <citation type="journal article" date="2017" name="Nat. Commun.">
        <title>Genome assembly with in vitro proximity ligation data and whole-genome triplication in lettuce.</title>
        <authorList>
            <person name="Reyes-Chin-Wo S."/>
            <person name="Wang Z."/>
            <person name="Yang X."/>
            <person name="Kozik A."/>
            <person name="Arikit S."/>
            <person name="Song C."/>
            <person name="Xia L."/>
            <person name="Froenicke L."/>
            <person name="Lavelle D.O."/>
            <person name="Truco M.J."/>
            <person name="Xia R."/>
            <person name="Zhu S."/>
            <person name="Xu C."/>
            <person name="Xu H."/>
            <person name="Xu X."/>
            <person name="Cox K."/>
            <person name="Korf I."/>
            <person name="Meyers B.C."/>
            <person name="Michelmore R.W."/>
        </authorList>
    </citation>
    <scope>NUCLEOTIDE SEQUENCE [LARGE SCALE GENOMIC DNA]</scope>
    <source>
        <strain evidence="4">cv. Salinas</strain>
        <tissue evidence="3">Seedlings</tissue>
    </source>
</reference>
<dbReference type="SUPFAM" id="SSF54160">
    <property type="entry name" value="Chromo domain-like"/>
    <property type="match status" value="1"/>
</dbReference>
<dbReference type="InterPro" id="IPR050951">
    <property type="entry name" value="Retrovirus_Pol_polyprotein"/>
</dbReference>
<evidence type="ECO:0000313" key="3">
    <source>
        <dbReference type="EMBL" id="KAJ0195308.1"/>
    </source>
</evidence>
<feature type="domain" description="Integrase catalytic" evidence="2">
    <location>
        <begin position="159"/>
        <end position="323"/>
    </location>
</feature>
<dbReference type="Pfam" id="PF00385">
    <property type="entry name" value="Chromo"/>
    <property type="match status" value="1"/>
</dbReference>
<dbReference type="AlphaFoldDB" id="A0A9R1UYX3"/>
<dbReference type="GO" id="GO:0015074">
    <property type="term" value="P:DNA integration"/>
    <property type="evidence" value="ECO:0007669"/>
    <property type="project" value="InterPro"/>
</dbReference>
<evidence type="ECO:0000313" key="4">
    <source>
        <dbReference type="Proteomes" id="UP000235145"/>
    </source>
</evidence>
<sequence length="610" mass="71594">MNHHNLKDLLTQTIQTPEQHKWLTKLLGYDFELNYKLRKENKVVDALSRINTPTVLAISSPTATWLKTLRSCYTTNPEGTRLLTKLEQQPSSLPYHTLHNGLEFHTSTLRGHVGINATTHFIATSFSWSKLKQEVTDFIRKCSTCQTTKYPTHKPYGLIQPLPVPAKTWSDITMDFITHLPPSNGKTTIWVIVDRLSKFSHFIALPNHFTSTTIDSIFLREIYRLHRLPDSIISDRDPLFLSQFWTQLFKQLGMKLKHSSAYHPQTDGQTEVVNRCLESYLHTFAHNEPRSWQRYLYLAEFWYNTSFHSTIKITPFKAMFGTNATTIHDYTLGTNHTASIYSSLLEHQRVITLLKESLQQAQERMMRQANKKRMDKQFKVGDLVYLRLKNYKQTQLWLLYKRFFGPNKLITLLKESLQQAQERMMRQANKKRMDKQFKVGDLVYLRLKNYKQTQSWLVTTKSFTKRFFVAYRLELRASSHVYPVFHVSLLKQSHSQNVAQEFSTKWITDTPTQTSIPKCILQRRQQDDTTTHLLIKWVDQNLSEATWEDEQDITLRFPDFKTGLPDESILEREGFVTTQQLPNLEVSQRPQAETSTRPKRVIKRLARFLE</sequence>
<accession>A0A9R1UYX3</accession>
<dbReference type="Gene3D" id="1.10.340.70">
    <property type="match status" value="1"/>
</dbReference>
<dbReference type="PANTHER" id="PTHR37984">
    <property type="entry name" value="PROTEIN CBG26694"/>
    <property type="match status" value="1"/>
</dbReference>
<feature type="coiled-coil region" evidence="1">
    <location>
        <begin position="344"/>
        <end position="371"/>
    </location>
</feature>